<dbReference type="AlphaFoldDB" id="A0A1P8TPF9"/>
<dbReference type="Pfam" id="PF01839">
    <property type="entry name" value="FG-GAP"/>
    <property type="match status" value="3"/>
</dbReference>
<gene>
    <name evidence="6" type="ORF">A7J05_30490</name>
    <name evidence="7" type="ORF">I8755_06655</name>
</gene>
<protein>
    <submittedName>
        <fullName evidence="7">FG-GAP repeat protein</fullName>
    </submittedName>
</protein>
<dbReference type="InterPro" id="IPR028994">
    <property type="entry name" value="Integrin_alpha_N"/>
</dbReference>
<keyword evidence="2" id="KW-0677">Repeat</keyword>
<keyword evidence="1 5" id="KW-0732">Signal</keyword>
<reference evidence="6 8" key="1">
    <citation type="submission" date="2016-05" db="EMBL/GenBank/DDBJ databases">
        <authorList>
            <person name="Gu J."/>
        </authorList>
    </citation>
    <scope>NUCLEOTIDE SEQUENCE [LARGE SCALE GENOMIC DNA]</scope>
    <source>
        <strain evidence="6 8">ACCC40021</strain>
    </source>
</reference>
<reference evidence="7 9" key="2">
    <citation type="submission" date="2020-12" db="EMBL/GenBank/DDBJ databases">
        <title>Identification and biosynthesis of polyene macrolides produced by Streptomyces alfalfae Men-myco-93-63.</title>
        <authorList>
            <person name="Liu D."/>
            <person name="Li Y."/>
            <person name="Liu L."/>
            <person name="Han X."/>
            <person name="Shen F."/>
        </authorList>
    </citation>
    <scope>NUCLEOTIDE SEQUENCE [LARGE SCALE GENOMIC DNA]</scope>
    <source>
        <strain evidence="7 9">Men-myco-93-63</strain>
    </source>
</reference>
<dbReference type="PANTHER" id="PTHR23221">
    <property type="entry name" value="GLYCOSYLPHOSPHATIDYLINOSITOL PHOSPHOLIPASE D"/>
    <property type="match status" value="1"/>
</dbReference>
<dbReference type="EMBL" id="CP015588">
    <property type="protein sequence ID" value="APY89444.1"/>
    <property type="molecule type" value="Genomic_DNA"/>
</dbReference>
<evidence type="ECO:0000256" key="1">
    <source>
        <dbReference type="ARBA" id="ARBA00022729"/>
    </source>
</evidence>
<dbReference type="RefSeq" id="WP_076687245.1">
    <property type="nucleotide sequence ID" value="NZ_CP015588.1"/>
</dbReference>
<evidence type="ECO:0000256" key="2">
    <source>
        <dbReference type="ARBA" id="ARBA00022737"/>
    </source>
</evidence>
<evidence type="ECO:0000313" key="7">
    <source>
        <dbReference type="EMBL" id="QQC88125.1"/>
    </source>
</evidence>
<evidence type="ECO:0000256" key="5">
    <source>
        <dbReference type="SAM" id="SignalP"/>
    </source>
</evidence>
<feature type="chain" id="PRO_5043148601" evidence="5">
    <location>
        <begin position="30"/>
        <end position="504"/>
    </location>
</feature>
<dbReference type="InterPro" id="IPR013519">
    <property type="entry name" value="Int_alpha_beta-p"/>
</dbReference>
<dbReference type="GO" id="GO:0008305">
    <property type="term" value="C:integrin complex"/>
    <property type="evidence" value="ECO:0007669"/>
    <property type="project" value="InterPro"/>
</dbReference>
<dbReference type="InterPro" id="IPR013517">
    <property type="entry name" value="FG-GAP"/>
</dbReference>
<evidence type="ECO:0000256" key="3">
    <source>
        <dbReference type="ARBA" id="ARBA00022801"/>
    </source>
</evidence>
<dbReference type="EMBL" id="CP065959">
    <property type="protein sequence ID" value="QQC88125.1"/>
    <property type="molecule type" value="Genomic_DNA"/>
</dbReference>
<organism evidence="7 9">
    <name type="scientific">Streptomyces alfalfae</name>
    <dbReference type="NCBI Taxonomy" id="1642299"/>
    <lineage>
        <taxon>Bacteria</taxon>
        <taxon>Bacillati</taxon>
        <taxon>Actinomycetota</taxon>
        <taxon>Actinomycetes</taxon>
        <taxon>Kitasatosporales</taxon>
        <taxon>Streptomycetaceae</taxon>
        <taxon>Streptomyces</taxon>
    </lineage>
</organism>
<keyword evidence="4" id="KW-0325">Glycoprotein</keyword>
<dbReference type="PRINTS" id="PR01185">
    <property type="entry name" value="INTEGRINA"/>
</dbReference>
<evidence type="ECO:0000313" key="9">
    <source>
        <dbReference type="Proteomes" id="UP000596130"/>
    </source>
</evidence>
<dbReference type="SUPFAM" id="SSF69318">
    <property type="entry name" value="Integrin alpha N-terminal domain"/>
    <property type="match status" value="1"/>
</dbReference>
<dbReference type="GO" id="GO:0007155">
    <property type="term" value="P:cell adhesion"/>
    <property type="evidence" value="ECO:0007669"/>
    <property type="project" value="InterPro"/>
</dbReference>
<evidence type="ECO:0000313" key="8">
    <source>
        <dbReference type="Proteomes" id="UP000187191"/>
    </source>
</evidence>
<dbReference type="PROSITE" id="PS51470">
    <property type="entry name" value="FG_GAP"/>
    <property type="match status" value="2"/>
</dbReference>
<dbReference type="Proteomes" id="UP000187191">
    <property type="component" value="Chromosome"/>
</dbReference>
<proteinExistence type="predicted"/>
<feature type="signal peptide" evidence="5">
    <location>
        <begin position="1"/>
        <end position="29"/>
    </location>
</feature>
<dbReference type="KEGG" id="ssia:A7J05_30490"/>
<dbReference type="OrthoDB" id="344301at2"/>
<dbReference type="SMART" id="SM00191">
    <property type="entry name" value="Int_alpha"/>
    <property type="match status" value="5"/>
</dbReference>
<evidence type="ECO:0000313" key="6">
    <source>
        <dbReference type="EMBL" id="APY89444.1"/>
    </source>
</evidence>
<dbReference type="PANTHER" id="PTHR23221:SF7">
    <property type="entry name" value="PHOSPHATIDYLINOSITOL-GLYCAN-SPECIFIC PHOSPHOLIPASE D"/>
    <property type="match status" value="1"/>
</dbReference>
<dbReference type="GO" id="GO:0016787">
    <property type="term" value="F:hydrolase activity"/>
    <property type="evidence" value="ECO:0007669"/>
    <property type="project" value="UniProtKB-KW"/>
</dbReference>
<dbReference type="InterPro" id="IPR000413">
    <property type="entry name" value="Integrin_alpha"/>
</dbReference>
<keyword evidence="8" id="KW-1185">Reference proteome</keyword>
<dbReference type="Proteomes" id="UP000596130">
    <property type="component" value="Chromosome"/>
</dbReference>
<name>A0A1P8TPF9_9ACTN</name>
<dbReference type="Gene3D" id="2.130.10.130">
    <property type="entry name" value="Integrin alpha, N-terminal"/>
    <property type="match status" value="3"/>
</dbReference>
<evidence type="ECO:0000256" key="4">
    <source>
        <dbReference type="ARBA" id="ARBA00023180"/>
    </source>
</evidence>
<accession>A0A1P8TPF9</accession>
<sequence>MPRTSRTARLAMPLIAASLLVGGGLSALALGQGTARAAAPAADAGPRAGVGAADDFNGDGYADLVVGAPGGAVSGQAKAGYVVVTYGSKSGLDPAAKKVISRSTSGVPGAATAKQAFGTSFAKGDLDGDGYADLVVGADGKGASAGAVILWGSAAGLTGGARIAEHGFAPQAGDFDGDGRTDLALFSGVGSHGDDPVVQKARLWKGPIARSGTPAKTLDFMDKSQWWSYDSDERPDPACAEKPETCVDGPLSVKGPVVPQAVGDIDGDGRADIAVNDYEGDGEWGNSILHGSPTGFVRGAAPGSRGALGVGDVNGDDYDDLVVGDSRYESRTVVAFGSADGLTAETQKFDQDLPGVPGAEEDGDRFGGAVAVGDVTGDGYADIALGVSGEDVKAVTDAGAVVLVRGGKDGVTGTGAQAFHQDTAGVPGVAEAGDQFGAAVALLDVTGDGRADLGASSVEENARAGALWSLRGTASGLTATGSVAFGPKDVAAPNTAALFGGALR</sequence>
<keyword evidence="3" id="KW-0378">Hydrolase</keyword>